<name>A0A3Q3AFX3_KRYMA</name>
<evidence type="ECO:0000259" key="2">
    <source>
        <dbReference type="PROSITE" id="PS50041"/>
    </source>
</evidence>
<dbReference type="CDD" id="cd00037">
    <property type="entry name" value="CLECT"/>
    <property type="match status" value="1"/>
</dbReference>
<dbReference type="Pfam" id="PF00059">
    <property type="entry name" value="Lectin_C"/>
    <property type="match status" value="1"/>
</dbReference>
<dbReference type="GeneTree" id="ENSGT01110000267315"/>
<evidence type="ECO:0000256" key="1">
    <source>
        <dbReference type="ARBA" id="ARBA00023157"/>
    </source>
</evidence>
<keyword evidence="1" id="KW-1015">Disulfide bond</keyword>
<dbReference type="SMART" id="SM00034">
    <property type="entry name" value="CLECT"/>
    <property type="match status" value="1"/>
</dbReference>
<dbReference type="Proteomes" id="UP000264800">
    <property type="component" value="Unplaced"/>
</dbReference>
<evidence type="ECO:0000313" key="3">
    <source>
        <dbReference type="Ensembl" id="ENSKMAP00000010199.1"/>
    </source>
</evidence>
<dbReference type="InterPro" id="IPR018378">
    <property type="entry name" value="C-type_lectin_CS"/>
</dbReference>
<dbReference type="InterPro" id="IPR016186">
    <property type="entry name" value="C-type_lectin-like/link_sf"/>
</dbReference>
<keyword evidence="4" id="KW-1185">Reference proteome</keyword>
<dbReference type="SUPFAM" id="SSF56436">
    <property type="entry name" value="C-type lectin-like"/>
    <property type="match status" value="1"/>
</dbReference>
<dbReference type="PROSITE" id="PS00615">
    <property type="entry name" value="C_TYPE_LECTIN_1"/>
    <property type="match status" value="1"/>
</dbReference>
<accession>A0A3Q3AFX3</accession>
<dbReference type="OMA" id="WLDANCH"/>
<reference evidence="3" key="2">
    <citation type="submission" date="2025-09" db="UniProtKB">
        <authorList>
            <consortium name="Ensembl"/>
        </authorList>
    </citation>
    <scope>IDENTIFICATION</scope>
</reference>
<sequence>EFVKNHSFIIVINLEKKISSFSDLFCHRTLLLFTKPNKTWIEALQHCHKLNSSLVQITNTTVRDEVTSLVKNKSGVERGVWVGLERSIFGTDLEWKWTSGSTVEGNVLPMNSSFYVDRFNNHCGKIFLNQSEEIQWLDASCHDGLPYICQGERSLYFV</sequence>
<protein>
    <recommendedName>
        <fullName evidence="2">C-type lectin domain-containing protein</fullName>
    </recommendedName>
</protein>
<dbReference type="PROSITE" id="PS50041">
    <property type="entry name" value="C_TYPE_LECTIN_2"/>
    <property type="match status" value="1"/>
</dbReference>
<organism evidence="3 4">
    <name type="scientific">Kryptolebias marmoratus</name>
    <name type="common">Mangrove killifish</name>
    <name type="synonym">Rivulus marmoratus</name>
    <dbReference type="NCBI Taxonomy" id="37003"/>
    <lineage>
        <taxon>Eukaryota</taxon>
        <taxon>Metazoa</taxon>
        <taxon>Chordata</taxon>
        <taxon>Craniata</taxon>
        <taxon>Vertebrata</taxon>
        <taxon>Euteleostomi</taxon>
        <taxon>Actinopterygii</taxon>
        <taxon>Neopterygii</taxon>
        <taxon>Teleostei</taxon>
        <taxon>Neoteleostei</taxon>
        <taxon>Acanthomorphata</taxon>
        <taxon>Ovalentaria</taxon>
        <taxon>Atherinomorphae</taxon>
        <taxon>Cyprinodontiformes</taxon>
        <taxon>Rivulidae</taxon>
        <taxon>Kryptolebias</taxon>
    </lineage>
</organism>
<reference evidence="3" key="1">
    <citation type="submission" date="2025-08" db="UniProtKB">
        <authorList>
            <consortium name="Ensembl"/>
        </authorList>
    </citation>
    <scope>IDENTIFICATION</scope>
</reference>
<dbReference type="Gene3D" id="3.10.100.10">
    <property type="entry name" value="Mannose-Binding Protein A, subunit A"/>
    <property type="match status" value="1"/>
</dbReference>
<dbReference type="PANTHER" id="PTHR45784:SF3">
    <property type="entry name" value="C-TYPE LECTIN DOMAIN FAMILY 4 MEMBER K-LIKE-RELATED"/>
    <property type="match status" value="1"/>
</dbReference>
<dbReference type="Ensembl" id="ENSKMAT00000010361.1">
    <property type="protein sequence ID" value="ENSKMAP00000010199.1"/>
    <property type="gene ID" value="ENSKMAG00000007654.1"/>
</dbReference>
<feature type="domain" description="C-type lectin" evidence="2">
    <location>
        <begin position="25"/>
        <end position="150"/>
    </location>
</feature>
<dbReference type="InterPro" id="IPR016187">
    <property type="entry name" value="CTDL_fold"/>
</dbReference>
<dbReference type="InterPro" id="IPR001304">
    <property type="entry name" value="C-type_lectin-like"/>
</dbReference>
<dbReference type="AlphaFoldDB" id="A0A3Q3AFX3"/>
<evidence type="ECO:0000313" key="4">
    <source>
        <dbReference type="Proteomes" id="UP000264800"/>
    </source>
</evidence>
<dbReference type="PANTHER" id="PTHR45784">
    <property type="entry name" value="C-TYPE LECTIN DOMAIN FAMILY 20 MEMBER A-RELATED"/>
    <property type="match status" value="1"/>
</dbReference>
<proteinExistence type="predicted"/>